<organism evidence="13 14">
    <name type="scientific">Natranaeroarchaeum sulfidigenes</name>
    <dbReference type="NCBI Taxonomy" id="2784880"/>
    <lineage>
        <taxon>Archaea</taxon>
        <taxon>Methanobacteriati</taxon>
        <taxon>Methanobacteriota</taxon>
        <taxon>Stenosarchaea group</taxon>
        <taxon>Halobacteria</taxon>
        <taxon>Halobacteriales</taxon>
        <taxon>Natronoarchaeaceae</taxon>
        <taxon>Natranaeroarchaeum</taxon>
    </lineage>
</organism>
<evidence type="ECO:0000256" key="3">
    <source>
        <dbReference type="ARBA" id="ARBA00022630"/>
    </source>
</evidence>
<keyword evidence="7" id="KW-1015">Disulfide bond</keyword>
<dbReference type="Gene3D" id="3.30.390.30">
    <property type="match status" value="1"/>
</dbReference>
<protein>
    <submittedName>
        <fullName evidence="13">Bis-gamma-glutamylcystine reductase</fullName>
    </submittedName>
</protein>
<dbReference type="InterPro" id="IPR036188">
    <property type="entry name" value="FAD/NAD-bd_sf"/>
</dbReference>
<evidence type="ECO:0000256" key="2">
    <source>
        <dbReference type="ARBA" id="ARBA00007532"/>
    </source>
</evidence>
<keyword evidence="8 9" id="KW-0676">Redox-active center</keyword>
<evidence type="ECO:0000256" key="9">
    <source>
        <dbReference type="RuleBase" id="RU003691"/>
    </source>
</evidence>
<evidence type="ECO:0000313" key="13">
    <source>
        <dbReference type="EMBL" id="QSG03349.1"/>
    </source>
</evidence>
<dbReference type="PRINTS" id="PR00411">
    <property type="entry name" value="PNDRDTASEI"/>
</dbReference>
<dbReference type="Pfam" id="PF02852">
    <property type="entry name" value="Pyr_redox_dim"/>
    <property type="match status" value="1"/>
</dbReference>
<feature type="compositionally biased region" description="Basic and acidic residues" evidence="10">
    <location>
        <begin position="235"/>
        <end position="255"/>
    </location>
</feature>
<dbReference type="Proteomes" id="UP000663586">
    <property type="component" value="Chromosome"/>
</dbReference>
<evidence type="ECO:0000256" key="6">
    <source>
        <dbReference type="ARBA" id="ARBA00023002"/>
    </source>
</evidence>
<feature type="domain" description="Pyridine nucleotide-disulphide oxidoreductase dimerisation" evidence="11">
    <location>
        <begin position="362"/>
        <end position="456"/>
    </location>
</feature>
<dbReference type="InterPro" id="IPR016156">
    <property type="entry name" value="FAD/NAD-linked_Rdtase_dimer_sf"/>
</dbReference>
<dbReference type="InterPro" id="IPR012999">
    <property type="entry name" value="Pyr_OxRdtase_I_AS"/>
</dbReference>
<dbReference type="PANTHER" id="PTHR43014">
    <property type="entry name" value="MERCURIC REDUCTASE"/>
    <property type="match status" value="1"/>
</dbReference>
<proteinExistence type="inferred from homology"/>
<name>A0A897MWQ8_9EURY</name>
<reference evidence="13" key="1">
    <citation type="submission" date="2020-11" db="EMBL/GenBank/DDBJ databases">
        <title>Carbohydrate-dependent, anaerobic sulfur respiration: A novel catabolism in halophilic archaea.</title>
        <authorList>
            <person name="Sorokin D.Y."/>
            <person name="Messina E."/>
            <person name="Smedile F."/>
            <person name="La Cono V."/>
            <person name="Hallsworth J.E."/>
            <person name="Yakimov M.M."/>
        </authorList>
    </citation>
    <scope>NUCLEOTIDE SEQUENCE</scope>
    <source>
        <strain evidence="13">AArc-S</strain>
    </source>
</reference>
<comment type="cofactor">
    <cofactor evidence="1">
        <name>FAD</name>
        <dbReference type="ChEBI" id="CHEBI:57692"/>
    </cofactor>
</comment>
<evidence type="ECO:0000256" key="1">
    <source>
        <dbReference type="ARBA" id="ARBA00001974"/>
    </source>
</evidence>
<evidence type="ECO:0000259" key="11">
    <source>
        <dbReference type="Pfam" id="PF02852"/>
    </source>
</evidence>
<feature type="region of interest" description="Disordered" evidence="10">
    <location>
        <begin position="235"/>
        <end position="259"/>
    </location>
</feature>
<evidence type="ECO:0000256" key="4">
    <source>
        <dbReference type="ARBA" id="ARBA00022827"/>
    </source>
</evidence>
<accession>A0A897MWQ8</accession>
<dbReference type="InterPro" id="IPR023753">
    <property type="entry name" value="FAD/NAD-binding_dom"/>
</dbReference>
<keyword evidence="4 9" id="KW-0274">FAD</keyword>
<evidence type="ECO:0000256" key="5">
    <source>
        <dbReference type="ARBA" id="ARBA00022857"/>
    </source>
</evidence>
<comment type="similarity">
    <text evidence="2 9">Belongs to the class-I pyridine nucleotide-disulfide oxidoreductase family.</text>
</comment>
<dbReference type="EMBL" id="CP064786">
    <property type="protein sequence ID" value="QSG03349.1"/>
    <property type="molecule type" value="Genomic_DNA"/>
</dbReference>
<keyword evidence="5" id="KW-0521">NADP</keyword>
<dbReference type="SUPFAM" id="SSF51905">
    <property type="entry name" value="FAD/NAD(P)-binding domain"/>
    <property type="match status" value="1"/>
</dbReference>
<dbReference type="Gene3D" id="3.50.50.60">
    <property type="entry name" value="FAD/NAD(P)-binding domain"/>
    <property type="match status" value="2"/>
</dbReference>
<dbReference type="KEGG" id="hara:AArcS_2151"/>
<evidence type="ECO:0000256" key="7">
    <source>
        <dbReference type="ARBA" id="ARBA00023157"/>
    </source>
</evidence>
<keyword evidence="14" id="KW-1185">Reference proteome</keyword>
<dbReference type="InterPro" id="IPR004099">
    <property type="entry name" value="Pyr_nucl-diS_OxRdtase_dimer"/>
</dbReference>
<evidence type="ECO:0000256" key="10">
    <source>
        <dbReference type="SAM" id="MobiDB-lite"/>
    </source>
</evidence>
<dbReference type="GO" id="GO:0016668">
    <property type="term" value="F:oxidoreductase activity, acting on a sulfur group of donors, NAD(P) as acceptor"/>
    <property type="evidence" value="ECO:0007669"/>
    <property type="project" value="InterPro"/>
</dbReference>
<dbReference type="PRINTS" id="PR00368">
    <property type="entry name" value="FADPNR"/>
</dbReference>
<keyword evidence="6 9" id="KW-0560">Oxidoreductase</keyword>
<gene>
    <name evidence="13" type="ORF">AArcS_2151</name>
</gene>
<dbReference type="PANTHER" id="PTHR43014:SF5">
    <property type="entry name" value="GLUTATHIONE REDUCTASE (NADPH)"/>
    <property type="match status" value="1"/>
</dbReference>
<dbReference type="AlphaFoldDB" id="A0A897MWQ8"/>
<feature type="domain" description="FAD/NAD(P)-binding" evidence="12">
    <location>
        <begin position="3"/>
        <end position="328"/>
    </location>
</feature>
<evidence type="ECO:0000256" key="8">
    <source>
        <dbReference type="ARBA" id="ARBA00023284"/>
    </source>
</evidence>
<keyword evidence="3 9" id="KW-0285">Flavoprotein</keyword>
<sequence length="469" mass="50659">MVHVAIIGAYGSAGVAVAGDLVDVNGVELTLIDDGEPGGGLCILEGCMPSKEVLSAGEARFKTRHDDRVQGVPEVDLDRVVATKDEHTLGFAEHRRAAVHDLAEREGVEFIHDTARLVDDRTIEIGDRVIEPDYLVIATGSTVNVPDLPGIEEIDYSTSADVLDATEFPDSGIVMGFGYVGLELAPYIAEAGGTDLTVIEHDAVPLDEADSEYGAELLDIYEENFDIDVRTHTDDRRLEPTDDGGVRLHVEHDPPDGASSTEIIEADELFLFTGRTPALDGLGLKHTALEPGPDWVRETMQARDDERVFVVGDANGHEPILHVAKEQGFKAAENILAHSRGEPIEKYENVHHHVVFSGLGVYPYARVGHSEASATAAGIDHVTVTRSASDDGVFKTKAVPEGRATLVVAKDGTVLGYQGLHYHADVMAKTMQIAVEMGLDVREIPDRSYHPTTPEILDGLFRDASAELE</sequence>
<evidence type="ECO:0000259" key="12">
    <source>
        <dbReference type="Pfam" id="PF07992"/>
    </source>
</evidence>
<dbReference type="RefSeq" id="WP_238477404.1">
    <property type="nucleotide sequence ID" value="NZ_CP064786.1"/>
</dbReference>
<dbReference type="PROSITE" id="PS00076">
    <property type="entry name" value="PYRIDINE_REDOX_1"/>
    <property type="match status" value="1"/>
</dbReference>
<dbReference type="SUPFAM" id="SSF55424">
    <property type="entry name" value="FAD/NAD-linked reductases, dimerisation (C-terminal) domain"/>
    <property type="match status" value="1"/>
</dbReference>
<dbReference type="GeneID" id="70685528"/>
<dbReference type="Pfam" id="PF07992">
    <property type="entry name" value="Pyr_redox_2"/>
    <property type="match status" value="1"/>
</dbReference>
<evidence type="ECO:0000313" key="14">
    <source>
        <dbReference type="Proteomes" id="UP000663586"/>
    </source>
</evidence>